<feature type="domain" description="TPX2 C-terminal" evidence="8">
    <location>
        <begin position="217"/>
        <end position="289"/>
    </location>
</feature>
<dbReference type="AlphaFoldDB" id="A0A5N5H431"/>
<evidence type="ECO:0000256" key="2">
    <source>
        <dbReference type="ARBA" id="ARBA00005885"/>
    </source>
</evidence>
<reference evidence="11" key="2">
    <citation type="submission" date="2019-10" db="EMBL/GenBank/DDBJ databases">
        <title>A de novo genome assembly of a pear dwarfing rootstock.</title>
        <authorList>
            <person name="Wang F."/>
            <person name="Wang J."/>
            <person name="Li S."/>
            <person name="Zhang Y."/>
            <person name="Fang M."/>
            <person name="Ma L."/>
            <person name="Zhao Y."/>
            <person name="Jiang S."/>
        </authorList>
    </citation>
    <scope>NUCLEOTIDE SEQUENCE [LARGE SCALE GENOMIC DNA]</scope>
</reference>
<evidence type="ECO:0000259" key="8">
    <source>
        <dbReference type="Pfam" id="PF06886"/>
    </source>
</evidence>
<evidence type="ECO:0000313" key="9">
    <source>
        <dbReference type="EMBL" id="KAB2597047.1"/>
    </source>
</evidence>
<dbReference type="GO" id="GO:0005874">
    <property type="term" value="C:microtubule"/>
    <property type="evidence" value="ECO:0007669"/>
    <property type="project" value="UniProtKB-KW"/>
</dbReference>
<dbReference type="PANTHER" id="PTHR46372:SF6">
    <property type="entry name" value="PROTEIN WVD2-LIKE 1"/>
    <property type="match status" value="1"/>
</dbReference>
<evidence type="ECO:0000256" key="3">
    <source>
        <dbReference type="ARBA" id="ARBA00022490"/>
    </source>
</evidence>
<feature type="coiled-coil region" evidence="6">
    <location>
        <begin position="224"/>
        <end position="258"/>
    </location>
</feature>
<accession>A0A5N5H431</accession>
<feature type="compositionally biased region" description="Basic and acidic residues" evidence="7">
    <location>
        <begin position="89"/>
        <end position="106"/>
    </location>
</feature>
<keyword evidence="11" id="KW-1185">Reference proteome</keyword>
<comment type="similarity">
    <text evidence="2">Belongs to the TPX2 family.</text>
</comment>
<feature type="compositionally biased region" description="Low complexity" evidence="7">
    <location>
        <begin position="373"/>
        <end position="383"/>
    </location>
</feature>
<evidence type="ECO:0000313" key="11">
    <source>
        <dbReference type="Proteomes" id="UP000327157"/>
    </source>
</evidence>
<dbReference type="InterPro" id="IPR027329">
    <property type="entry name" value="TPX2_C"/>
</dbReference>
<name>A0A5N5H431_9ROSA</name>
<evidence type="ECO:0000256" key="7">
    <source>
        <dbReference type="SAM" id="MobiDB-lite"/>
    </source>
</evidence>
<feature type="region of interest" description="Disordered" evidence="7">
    <location>
        <begin position="272"/>
        <end position="394"/>
    </location>
</feature>
<dbReference type="Pfam" id="PF06886">
    <property type="entry name" value="TPX2"/>
    <property type="match status" value="1"/>
</dbReference>
<feature type="compositionally biased region" description="Polar residues" evidence="7">
    <location>
        <begin position="120"/>
        <end position="159"/>
    </location>
</feature>
<evidence type="ECO:0000256" key="5">
    <source>
        <dbReference type="ARBA" id="ARBA00023212"/>
    </source>
</evidence>
<keyword evidence="4" id="KW-0493">Microtubule</keyword>
<sequence>MGREGTGIKVGNGEMERKVVEKKINGVVVTSIGFSRGKVHVAPKVSEESIESKDFKVKDPVEENKVAVESEEKQNVLAVKSTNLDDDSTDAKNEKPEFPKPSDIKKLNLPALKSAAAENGHSNQTVGAETATAKKSSNSESPDANKSSQSPLATKSPESPNAEPPKSSQPTSPQSSGEGAEHDTKKHANEEDIWSLTSSTAASRTPKFKVTVGQAPTFRIYERIEKRKEFYSKLEEKHQAMEAERSQWEARAKEEQEAAIKALRKSMVFKANPIPSFIYEPPPPKAERKKLPLTRPKSPKLNSLSRRKSYGDAITNSSAEEKKKGCSRAQRHSLGTQKEESTPPKSKAQSGRRNSLGGCKTKDHSKHGKETTETSSKTAEQTSDSNDDGHKSFL</sequence>
<organism evidence="10 11">
    <name type="scientific">Pyrus ussuriensis x Pyrus communis</name>
    <dbReference type="NCBI Taxonomy" id="2448454"/>
    <lineage>
        <taxon>Eukaryota</taxon>
        <taxon>Viridiplantae</taxon>
        <taxon>Streptophyta</taxon>
        <taxon>Embryophyta</taxon>
        <taxon>Tracheophyta</taxon>
        <taxon>Spermatophyta</taxon>
        <taxon>Magnoliopsida</taxon>
        <taxon>eudicotyledons</taxon>
        <taxon>Gunneridae</taxon>
        <taxon>Pentapetalae</taxon>
        <taxon>rosids</taxon>
        <taxon>fabids</taxon>
        <taxon>Rosales</taxon>
        <taxon>Rosaceae</taxon>
        <taxon>Amygdaloideae</taxon>
        <taxon>Maleae</taxon>
        <taxon>Pyrus</taxon>
    </lineage>
</organism>
<comment type="caution">
    <text evidence="10">The sequence shown here is derived from an EMBL/GenBank/DDBJ whole genome shotgun (WGS) entry which is preliminary data.</text>
</comment>
<keyword evidence="5" id="KW-0206">Cytoskeleton</keyword>
<evidence type="ECO:0000256" key="6">
    <source>
        <dbReference type="SAM" id="Coils"/>
    </source>
</evidence>
<feature type="compositionally biased region" description="Polar residues" evidence="7">
    <location>
        <begin position="343"/>
        <end position="353"/>
    </location>
</feature>
<dbReference type="GO" id="GO:0000226">
    <property type="term" value="P:microtubule cytoskeleton organization"/>
    <property type="evidence" value="ECO:0007669"/>
    <property type="project" value="InterPro"/>
</dbReference>
<dbReference type="EMBL" id="SMOL01000773">
    <property type="protein sequence ID" value="KAB2597047.1"/>
    <property type="molecule type" value="Genomic_DNA"/>
</dbReference>
<evidence type="ECO:0000256" key="1">
    <source>
        <dbReference type="ARBA" id="ARBA00004245"/>
    </source>
</evidence>
<reference evidence="10 11" key="1">
    <citation type="submission" date="2019-09" db="EMBL/GenBank/DDBJ databases">
        <authorList>
            <person name="Ou C."/>
        </authorList>
    </citation>
    <scope>NUCLEOTIDE SEQUENCE [LARGE SCALE GENOMIC DNA]</scope>
    <source>
        <strain evidence="10">S2</strain>
        <tissue evidence="10">Leaf</tissue>
    </source>
</reference>
<protein>
    <submittedName>
        <fullName evidence="10">Protein WVD2-like 1</fullName>
    </submittedName>
</protein>
<evidence type="ECO:0000256" key="4">
    <source>
        <dbReference type="ARBA" id="ARBA00022701"/>
    </source>
</evidence>
<keyword evidence="6" id="KW-0175">Coiled coil</keyword>
<feature type="compositionally biased region" description="Basic and acidic residues" evidence="7">
    <location>
        <begin position="179"/>
        <end position="190"/>
    </location>
</feature>
<feature type="compositionally biased region" description="Basic and acidic residues" evidence="7">
    <location>
        <begin position="65"/>
        <end position="74"/>
    </location>
</feature>
<reference evidence="10 11" key="3">
    <citation type="submission" date="2019-11" db="EMBL/GenBank/DDBJ databases">
        <title>A de novo genome assembly of a pear dwarfing rootstock.</title>
        <authorList>
            <person name="Wang F."/>
            <person name="Wang J."/>
            <person name="Li S."/>
            <person name="Zhang Y."/>
            <person name="Fang M."/>
            <person name="Ma L."/>
            <person name="Zhao Y."/>
            <person name="Jiang S."/>
        </authorList>
    </citation>
    <scope>NUCLEOTIDE SEQUENCE [LARGE SCALE GENOMIC DNA]</scope>
    <source>
        <strain evidence="10">S2</strain>
        <tissue evidence="10">Leaf</tissue>
    </source>
</reference>
<feature type="region of interest" description="Disordered" evidence="7">
    <location>
        <begin position="65"/>
        <end position="209"/>
    </location>
</feature>
<proteinExistence type="inferred from homology"/>
<dbReference type="Proteomes" id="UP000327157">
    <property type="component" value="Chromosome 4"/>
</dbReference>
<dbReference type="InterPro" id="IPR044806">
    <property type="entry name" value="WVD2/WDL1-4"/>
</dbReference>
<dbReference type="OrthoDB" id="1925970at2759"/>
<dbReference type="EMBL" id="SMOL01000231">
    <property type="protein sequence ID" value="KAB2621413.1"/>
    <property type="molecule type" value="Genomic_DNA"/>
</dbReference>
<dbReference type="PANTHER" id="PTHR46372">
    <property type="entry name" value="PROTEIN WVD2-LIKE 3"/>
    <property type="match status" value="1"/>
</dbReference>
<keyword evidence="3" id="KW-0963">Cytoplasm</keyword>
<comment type="subcellular location">
    <subcellularLocation>
        <location evidence="1">Cytoplasm</location>
        <location evidence="1">Cytoskeleton</location>
    </subcellularLocation>
</comment>
<feature type="compositionally biased region" description="Low complexity" evidence="7">
    <location>
        <begin position="164"/>
        <end position="176"/>
    </location>
</feature>
<gene>
    <name evidence="10" type="ORF">D8674_023595</name>
    <name evidence="9" type="ORF">D8674_041161</name>
</gene>
<evidence type="ECO:0000313" key="10">
    <source>
        <dbReference type="EMBL" id="KAB2621413.1"/>
    </source>
</evidence>
<dbReference type="GO" id="GO:0008017">
    <property type="term" value="F:microtubule binding"/>
    <property type="evidence" value="ECO:0007669"/>
    <property type="project" value="InterPro"/>
</dbReference>